<accession>A0A7G8BCR5</accession>
<dbReference type="InterPro" id="IPR014717">
    <property type="entry name" value="Transl_elong_EF1B/ribsomal_bS6"/>
</dbReference>
<gene>
    <name evidence="3" type="ORF">H7849_14265</name>
</gene>
<dbReference type="InterPro" id="IPR034756">
    <property type="entry name" value="T2SSM_b"/>
</dbReference>
<evidence type="ECO:0000313" key="4">
    <source>
        <dbReference type="Proteomes" id="UP000515312"/>
    </source>
</evidence>
<evidence type="ECO:0000256" key="2">
    <source>
        <dbReference type="SAM" id="Phobius"/>
    </source>
</evidence>
<dbReference type="Proteomes" id="UP000515312">
    <property type="component" value="Chromosome"/>
</dbReference>
<proteinExistence type="predicted"/>
<keyword evidence="4" id="KW-1185">Reference proteome</keyword>
<keyword evidence="2" id="KW-0472">Membrane</keyword>
<evidence type="ECO:0000256" key="1">
    <source>
        <dbReference type="SAM" id="MobiDB-lite"/>
    </source>
</evidence>
<dbReference type="KEGG" id="adin:H7849_14265"/>
<keyword evidence="2" id="KW-1133">Transmembrane helix</keyword>
<dbReference type="RefSeq" id="WP_186740157.1">
    <property type="nucleotide sequence ID" value="NZ_CP060394.1"/>
</dbReference>
<protein>
    <recommendedName>
        <fullName evidence="5">Type IV pilus assembly protein PilO</fullName>
    </recommendedName>
</protein>
<dbReference type="Pfam" id="PF10741">
    <property type="entry name" value="T2SSM_b"/>
    <property type="match status" value="1"/>
</dbReference>
<keyword evidence="2" id="KW-0812">Transmembrane</keyword>
<dbReference type="AlphaFoldDB" id="A0A7G8BCR5"/>
<evidence type="ECO:0008006" key="5">
    <source>
        <dbReference type="Google" id="ProtNLM"/>
    </source>
</evidence>
<feature type="region of interest" description="Disordered" evidence="1">
    <location>
        <begin position="180"/>
        <end position="207"/>
    </location>
</feature>
<evidence type="ECO:0000313" key="3">
    <source>
        <dbReference type="EMBL" id="QNI30335.1"/>
    </source>
</evidence>
<name>A0A7G8BCR5_9BACT</name>
<sequence length="207" mass="22760">MKNVRKLLTLLNLHLAGVVLLLGINLFLLTRLLIAWHAASSDQSADYNAGHMTYVQLQAQMSHLQGLPEKVNLAHSDADKFYADRIAPNYSTMAGQLGSLVSKNNVRLTRAQYTPAPAINGLTEVRIDASLSGEYTALMHFINDLERDKDHVFFTIKTLTLSGQQGGLVNLRLRMTTYLQSSGDLPPTPANEGSANNEAMLSPQEVR</sequence>
<dbReference type="EMBL" id="CP060394">
    <property type="protein sequence ID" value="QNI30335.1"/>
    <property type="molecule type" value="Genomic_DNA"/>
</dbReference>
<feature type="transmembrane region" description="Helical" evidence="2">
    <location>
        <begin position="12"/>
        <end position="36"/>
    </location>
</feature>
<reference evidence="3 4" key="1">
    <citation type="submission" date="2020-08" db="EMBL/GenBank/DDBJ databases">
        <title>Edaphobacter telluris sp. nov. and Acidobacterium dinghuensis sp. nov., two acidobacteria isolated from forest soil.</title>
        <authorList>
            <person name="Fu J."/>
            <person name="Qiu L."/>
        </authorList>
    </citation>
    <scope>NUCLEOTIDE SEQUENCE [LARGE SCALE GENOMIC DNA]</scope>
    <source>
        <strain evidence="3">4Y35</strain>
    </source>
</reference>
<dbReference type="Gene3D" id="3.30.70.60">
    <property type="match status" value="1"/>
</dbReference>
<organism evidence="3 4">
    <name type="scientific">Alloacidobacterium dinghuense</name>
    <dbReference type="NCBI Taxonomy" id="2763107"/>
    <lineage>
        <taxon>Bacteria</taxon>
        <taxon>Pseudomonadati</taxon>
        <taxon>Acidobacteriota</taxon>
        <taxon>Terriglobia</taxon>
        <taxon>Terriglobales</taxon>
        <taxon>Acidobacteriaceae</taxon>
        <taxon>Alloacidobacterium</taxon>
    </lineage>
</organism>